<feature type="transmembrane region" description="Helical" evidence="1">
    <location>
        <begin position="12"/>
        <end position="34"/>
    </location>
</feature>
<dbReference type="EMBL" id="UINC01000128">
    <property type="protein sequence ID" value="SUZ49658.1"/>
    <property type="molecule type" value="Genomic_DNA"/>
</dbReference>
<gene>
    <name evidence="2" type="ORF">METZ01_LOCUS2512</name>
</gene>
<proteinExistence type="predicted"/>
<sequence length="253" mass="29335">MTELLDTHYKWWIRDLLELAILVSVISFLGVLYLPRLIWDDEEAVEAESRFYMENVYDVLSYYERLTGERTADGQWALMVVNAARDSLTADSTFLSKQKIHLDGGTADVDMFANYTTVYDTSFGFLKTRKDTLLDTVMTVVNFNEDESRYDTSFVRKDLLKSYQEDSTFVGITDTAYSSHVEVVSYYDSFMPDPTMLYCPLTNQPYIIELTEDDYKVASPIEGTYTERRFLIFAFNARSHGKIEDGDKSWARF</sequence>
<evidence type="ECO:0000313" key="2">
    <source>
        <dbReference type="EMBL" id="SUZ49658.1"/>
    </source>
</evidence>
<evidence type="ECO:0000256" key="1">
    <source>
        <dbReference type="SAM" id="Phobius"/>
    </source>
</evidence>
<name>A0A381N7L5_9ZZZZ</name>
<keyword evidence="1" id="KW-0812">Transmembrane</keyword>
<keyword evidence="1" id="KW-1133">Transmembrane helix</keyword>
<organism evidence="2">
    <name type="scientific">marine metagenome</name>
    <dbReference type="NCBI Taxonomy" id="408172"/>
    <lineage>
        <taxon>unclassified sequences</taxon>
        <taxon>metagenomes</taxon>
        <taxon>ecological metagenomes</taxon>
    </lineage>
</organism>
<reference evidence="2" key="1">
    <citation type="submission" date="2018-05" db="EMBL/GenBank/DDBJ databases">
        <authorList>
            <person name="Lanie J.A."/>
            <person name="Ng W.-L."/>
            <person name="Kazmierczak K.M."/>
            <person name="Andrzejewski T.M."/>
            <person name="Davidsen T.M."/>
            <person name="Wayne K.J."/>
            <person name="Tettelin H."/>
            <person name="Glass J.I."/>
            <person name="Rusch D."/>
            <person name="Podicherti R."/>
            <person name="Tsui H.-C.T."/>
            <person name="Winkler M.E."/>
        </authorList>
    </citation>
    <scope>NUCLEOTIDE SEQUENCE</scope>
</reference>
<dbReference type="AlphaFoldDB" id="A0A381N7L5"/>
<protein>
    <submittedName>
        <fullName evidence="2">Uncharacterized protein</fullName>
    </submittedName>
</protein>
<accession>A0A381N7L5</accession>
<keyword evidence="1" id="KW-0472">Membrane</keyword>